<accession>A0AAV7NHQ5</accession>
<dbReference type="Proteomes" id="UP001066276">
    <property type="component" value="Chromosome 8"/>
</dbReference>
<sequence length="76" mass="7983">MEAKDGACSRHGGERLLLGVAVRSSRVRALAMVLNVTFSSQNSAWDIACSLLRVQPYVALTVLAAAGAPRSKVALT</sequence>
<dbReference type="EMBL" id="JANPWB010000012">
    <property type="protein sequence ID" value="KAJ1112723.1"/>
    <property type="molecule type" value="Genomic_DNA"/>
</dbReference>
<organism evidence="1 2">
    <name type="scientific">Pleurodeles waltl</name>
    <name type="common">Iberian ribbed newt</name>
    <dbReference type="NCBI Taxonomy" id="8319"/>
    <lineage>
        <taxon>Eukaryota</taxon>
        <taxon>Metazoa</taxon>
        <taxon>Chordata</taxon>
        <taxon>Craniata</taxon>
        <taxon>Vertebrata</taxon>
        <taxon>Euteleostomi</taxon>
        <taxon>Amphibia</taxon>
        <taxon>Batrachia</taxon>
        <taxon>Caudata</taxon>
        <taxon>Salamandroidea</taxon>
        <taxon>Salamandridae</taxon>
        <taxon>Pleurodelinae</taxon>
        <taxon>Pleurodeles</taxon>
    </lineage>
</organism>
<keyword evidence="2" id="KW-1185">Reference proteome</keyword>
<gene>
    <name evidence="1" type="ORF">NDU88_000984</name>
</gene>
<evidence type="ECO:0000313" key="2">
    <source>
        <dbReference type="Proteomes" id="UP001066276"/>
    </source>
</evidence>
<comment type="caution">
    <text evidence="1">The sequence shown here is derived from an EMBL/GenBank/DDBJ whole genome shotgun (WGS) entry which is preliminary data.</text>
</comment>
<name>A0AAV7NHQ5_PLEWA</name>
<evidence type="ECO:0000313" key="1">
    <source>
        <dbReference type="EMBL" id="KAJ1112723.1"/>
    </source>
</evidence>
<dbReference type="AlphaFoldDB" id="A0AAV7NHQ5"/>
<protein>
    <submittedName>
        <fullName evidence="1">Uncharacterized protein</fullName>
    </submittedName>
</protein>
<proteinExistence type="predicted"/>
<reference evidence="1" key="1">
    <citation type="journal article" date="2022" name="bioRxiv">
        <title>Sequencing and chromosome-scale assembly of the giantPleurodeles waltlgenome.</title>
        <authorList>
            <person name="Brown T."/>
            <person name="Elewa A."/>
            <person name="Iarovenko S."/>
            <person name="Subramanian E."/>
            <person name="Araus A.J."/>
            <person name="Petzold A."/>
            <person name="Susuki M."/>
            <person name="Suzuki K.-i.T."/>
            <person name="Hayashi T."/>
            <person name="Toyoda A."/>
            <person name="Oliveira C."/>
            <person name="Osipova E."/>
            <person name="Leigh N.D."/>
            <person name="Simon A."/>
            <person name="Yun M.H."/>
        </authorList>
    </citation>
    <scope>NUCLEOTIDE SEQUENCE</scope>
    <source>
        <strain evidence="1">20211129_DDA</strain>
        <tissue evidence="1">Liver</tissue>
    </source>
</reference>